<protein>
    <recommendedName>
        <fullName evidence="1">Reverse transcriptase domain-containing protein</fullName>
    </recommendedName>
</protein>
<reference evidence="2 3" key="1">
    <citation type="submission" date="2017-01" db="EMBL/GenBank/DDBJ databases">
        <title>Novel large sulfur bacteria in the metagenomes of groundwater-fed chemosynthetic microbial mats in the Lake Huron basin.</title>
        <authorList>
            <person name="Sharrar A.M."/>
            <person name="Flood B.E."/>
            <person name="Bailey J.V."/>
            <person name="Jones D.S."/>
            <person name="Biddanda B."/>
            <person name="Ruberg S.A."/>
            <person name="Marcus D.N."/>
            <person name="Dick G.J."/>
        </authorList>
    </citation>
    <scope>NUCLEOTIDE SEQUENCE [LARGE SCALE GENOMIC DNA]</scope>
    <source>
        <strain evidence="2">A8</strain>
    </source>
</reference>
<accession>A0A1Y1QIB7</accession>
<organism evidence="2 3">
    <name type="scientific">Thiothrix lacustris</name>
    <dbReference type="NCBI Taxonomy" id="525917"/>
    <lineage>
        <taxon>Bacteria</taxon>
        <taxon>Pseudomonadati</taxon>
        <taxon>Pseudomonadota</taxon>
        <taxon>Gammaproteobacteria</taxon>
        <taxon>Thiotrichales</taxon>
        <taxon>Thiotrichaceae</taxon>
        <taxon>Thiothrix</taxon>
    </lineage>
</organism>
<proteinExistence type="predicted"/>
<dbReference type="EMBL" id="MTEJ01000247">
    <property type="protein sequence ID" value="OQX06387.1"/>
    <property type="molecule type" value="Genomic_DNA"/>
</dbReference>
<dbReference type="Proteomes" id="UP000192491">
    <property type="component" value="Unassembled WGS sequence"/>
</dbReference>
<dbReference type="AlphaFoldDB" id="A0A1Y1QIB7"/>
<evidence type="ECO:0000313" key="2">
    <source>
        <dbReference type="EMBL" id="OQX06387.1"/>
    </source>
</evidence>
<name>A0A1Y1QIB7_9GAMM</name>
<dbReference type="SUPFAM" id="SSF56672">
    <property type="entry name" value="DNA/RNA polymerases"/>
    <property type="match status" value="1"/>
</dbReference>
<comment type="caution">
    <text evidence="2">The sequence shown here is derived from an EMBL/GenBank/DDBJ whole genome shotgun (WGS) entry which is preliminary data.</text>
</comment>
<evidence type="ECO:0000259" key="1">
    <source>
        <dbReference type="PROSITE" id="PS50878"/>
    </source>
</evidence>
<dbReference type="Pfam" id="PF00078">
    <property type="entry name" value="RVT_1"/>
    <property type="match status" value="1"/>
</dbReference>
<dbReference type="InterPro" id="IPR000477">
    <property type="entry name" value="RT_dom"/>
</dbReference>
<dbReference type="CDD" id="cd01646">
    <property type="entry name" value="RT_Bac_retron_I"/>
    <property type="match status" value="1"/>
</dbReference>
<dbReference type="InterPro" id="IPR043502">
    <property type="entry name" value="DNA/RNA_pol_sf"/>
</dbReference>
<sequence length="183" mass="21324">MCRFKGAECEAQLQRILTCYESSPQCGLPIGSLTSQYFANYYLDALDRLLADLPAVRAHIRYMDDAIWWCDSHEAAQITLQTLRHWLQQERGLQVKPNVQIQPSKQGVTYCGFRILQGAIRLSRRRKRRYQQRRQYWEQLYLNGMIDTNQLQLAHAAVHAIVAGTDSLAWRQENLRRHPPLAV</sequence>
<dbReference type="PROSITE" id="PS50878">
    <property type="entry name" value="RT_POL"/>
    <property type="match status" value="1"/>
</dbReference>
<evidence type="ECO:0000313" key="3">
    <source>
        <dbReference type="Proteomes" id="UP000192491"/>
    </source>
</evidence>
<feature type="domain" description="Reverse transcriptase" evidence="1">
    <location>
        <begin position="1"/>
        <end position="115"/>
    </location>
</feature>
<gene>
    <name evidence="2" type="ORF">BWK73_30970</name>
</gene>